<comment type="caution">
    <text evidence="5">The sequence shown here is derived from an EMBL/GenBank/DDBJ whole genome shotgun (WGS) entry which is preliminary data.</text>
</comment>
<feature type="repeat" description="WD" evidence="3">
    <location>
        <begin position="116"/>
        <end position="158"/>
    </location>
</feature>
<reference evidence="5 6" key="1">
    <citation type="journal article" date="2020" name="ISME J.">
        <title>Uncovering the hidden diversity of litter-decomposition mechanisms in mushroom-forming fungi.</title>
        <authorList>
            <person name="Floudas D."/>
            <person name="Bentzer J."/>
            <person name="Ahren D."/>
            <person name="Johansson T."/>
            <person name="Persson P."/>
            <person name="Tunlid A."/>
        </authorList>
    </citation>
    <scope>NUCLEOTIDE SEQUENCE [LARGE SCALE GENOMIC DNA]</scope>
    <source>
        <strain evidence="5 6">CBS 175.51</strain>
    </source>
</reference>
<evidence type="ECO:0000256" key="3">
    <source>
        <dbReference type="PROSITE-ProRule" id="PRU00221"/>
    </source>
</evidence>
<dbReference type="OrthoDB" id="25131at2759"/>
<keyword evidence="2" id="KW-0677">Repeat</keyword>
<keyword evidence="1 3" id="KW-0853">WD repeat</keyword>
<dbReference type="PROSITE" id="PS50082">
    <property type="entry name" value="WD_REPEATS_2"/>
    <property type="match status" value="1"/>
</dbReference>
<feature type="region of interest" description="Disordered" evidence="4">
    <location>
        <begin position="451"/>
        <end position="496"/>
    </location>
</feature>
<proteinExistence type="predicted"/>
<sequence>MAPAPKLIPTPTYAPLPTPLRSSFGALDAPPSSYHGSSTSGAQDSEAYILSIASINGAKELAVATSSPSNAIHIVDAETLRFVRSLNGGGPLGLGAFQSTVGKKGKQAAQAGVGGIQAHVGGVTCLKAYGEMGEGLISCGKEGSVVIWDARSGAAGVKMYASGMGGKARPLLSCDISADGWTVAAGSELQGDDAVITYWDPRNPTATLRSHTSTHSDDVTVVSFAPTSYILPALPSSPSGDLEMSSESQGQSSDKLILLTGSTDGLLAISDANEEDEDEAVLLTANWGTSVAQAGWVGDQGVWAGSDMETFSTWSAELDPVLDFDIREPGAHTEKAEWVTDYLVTAQSTANSQLRVFVGSNEGDISLISTPQPLQKAAPSPRKRKSTSIADAGVAPWCLHTSWTHQHVGVVRALLCDEKNGVVVSGGEDARLHVWRDPCAGRLEYAGGEAEDVEMRMDVDDEEEERQQRKREKNARKRAVEEDEDDAMDGGKRRRR</sequence>
<dbReference type="PANTHER" id="PTHR22889">
    <property type="entry name" value="WD REPEAT-CONTAINING PROTEIN 89"/>
    <property type="match status" value="1"/>
</dbReference>
<keyword evidence="6" id="KW-1185">Reference proteome</keyword>
<protein>
    <recommendedName>
        <fullName evidence="7">WD40 repeat-like protein</fullName>
    </recommendedName>
</protein>
<evidence type="ECO:0000313" key="6">
    <source>
        <dbReference type="Proteomes" id="UP000541558"/>
    </source>
</evidence>
<dbReference type="Gene3D" id="2.130.10.10">
    <property type="entry name" value="YVTN repeat-like/Quinoprotein amine dehydrogenase"/>
    <property type="match status" value="1"/>
</dbReference>
<name>A0A8H5CAV1_9AGAR</name>
<evidence type="ECO:0000256" key="1">
    <source>
        <dbReference type="ARBA" id="ARBA00022574"/>
    </source>
</evidence>
<dbReference type="EMBL" id="JAACJK010000057">
    <property type="protein sequence ID" value="KAF5337162.1"/>
    <property type="molecule type" value="Genomic_DNA"/>
</dbReference>
<dbReference type="InterPro" id="IPR015943">
    <property type="entry name" value="WD40/YVTN_repeat-like_dom_sf"/>
</dbReference>
<dbReference type="InterPro" id="IPR039328">
    <property type="entry name" value="WDR89"/>
</dbReference>
<dbReference type="InterPro" id="IPR036322">
    <property type="entry name" value="WD40_repeat_dom_sf"/>
</dbReference>
<gene>
    <name evidence="5" type="ORF">D9611_002897</name>
</gene>
<organism evidence="5 6">
    <name type="scientific">Ephemerocybe angulata</name>
    <dbReference type="NCBI Taxonomy" id="980116"/>
    <lineage>
        <taxon>Eukaryota</taxon>
        <taxon>Fungi</taxon>
        <taxon>Dikarya</taxon>
        <taxon>Basidiomycota</taxon>
        <taxon>Agaricomycotina</taxon>
        <taxon>Agaricomycetes</taxon>
        <taxon>Agaricomycetidae</taxon>
        <taxon>Agaricales</taxon>
        <taxon>Agaricineae</taxon>
        <taxon>Psathyrellaceae</taxon>
        <taxon>Ephemerocybe</taxon>
    </lineage>
</organism>
<accession>A0A8H5CAV1</accession>
<feature type="compositionally biased region" description="Basic residues" evidence="4">
    <location>
        <begin position="468"/>
        <end position="477"/>
    </location>
</feature>
<evidence type="ECO:0008006" key="7">
    <source>
        <dbReference type="Google" id="ProtNLM"/>
    </source>
</evidence>
<dbReference type="PANTHER" id="PTHR22889:SF0">
    <property type="entry name" value="WD REPEAT-CONTAINING PROTEIN 89"/>
    <property type="match status" value="1"/>
</dbReference>
<dbReference type="SMART" id="SM00320">
    <property type="entry name" value="WD40"/>
    <property type="match status" value="3"/>
</dbReference>
<dbReference type="Proteomes" id="UP000541558">
    <property type="component" value="Unassembled WGS sequence"/>
</dbReference>
<dbReference type="InterPro" id="IPR001680">
    <property type="entry name" value="WD40_rpt"/>
</dbReference>
<dbReference type="AlphaFoldDB" id="A0A8H5CAV1"/>
<dbReference type="SUPFAM" id="SSF50978">
    <property type="entry name" value="WD40 repeat-like"/>
    <property type="match status" value="1"/>
</dbReference>
<evidence type="ECO:0000256" key="2">
    <source>
        <dbReference type="ARBA" id="ARBA00022737"/>
    </source>
</evidence>
<evidence type="ECO:0000256" key="4">
    <source>
        <dbReference type="SAM" id="MobiDB-lite"/>
    </source>
</evidence>
<evidence type="ECO:0000313" key="5">
    <source>
        <dbReference type="EMBL" id="KAF5337162.1"/>
    </source>
</evidence>